<feature type="coiled-coil region" evidence="1">
    <location>
        <begin position="944"/>
        <end position="975"/>
    </location>
</feature>
<reference evidence="2 3" key="1">
    <citation type="submission" date="2019-03" db="EMBL/GenBank/DDBJ databases">
        <title>Draft genome sequences of novel Actinobacteria.</title>
        <authorList>
            <person name="Sahin N."/>
            <person name="Ay H."/>
            <person name="Saygin H."/>
        </authorList>
    </citation>
    <scope>NUCLEOTIDE SEQUENCE [LARGE SCALE GENOMIC DNA]</scope>
    <source>
        <strain evidence="2 3">JCM 13523</strain>
    </source>
</reference>
<keyword evidence="1" id="KW-0175">Coiled coil</keyword>
<evidence type="ECO:0000256" key="1">
    <source>
        <dbReference type="SAM" id="Coils"/>
    </source>
</evidence>
<dbReference type="RefSeq" id="WP_132166027.1">
    <property type="nucleotide sequence ID" value="NZ_SMKX01000009.1"/>
</dbReference>
<name>A0A4R4ZSP1_9ACTN</name>
<sequence length="1167" mass="127170">MTSKSSVLRTELDVRQHYLRAAHIEHHEGQSGYIPTARGLEVLHRITRAMTSNDAGRAWSLTGPYGAGKSSFGLFLHALLGPAKDPTRVAAVATLAEAEPALADLMEDGRRAIGADGSGFIRAAATAQREPIVDTVLRALQAGARSKWKTRVPAAVKAALAEAEEDRTPRSVRLVLEGLAEYSPVLLVIDEFGKNLEHFADDPHTSDLFVLQELAERSTGDSGIPVFVVTLQHLAFDDYVRGANGAQRREWGKVQGRFEDIPFIEGAEQSARLVAGALTSPSPTPRFVKWRKAWAAEQTAACDELGLLRLIPGGGETIASCYPVHPITLLSLPVMCSRFGQHGRTLFSFLTGREPHSVVDFLDETPVQAALASVGVDQLFDFFVSSGGGANGQHDARLTEINVTIREATGLTVDELRLLKVVGVLNLLSQGGPLRASASVLRFALGAAGTAKPIDVEKTLKSLEQRGLLTYRAFADEYRIWRGSDLDLPMIVGQAREMISSASPAALLAAEHKMPPAIAGRHSQRVGMLRYFETTFADASTRSITRPTTGDAADGLVVYYIGAPEDAKLLTVTDGDKPVLVATTEHYASLTDAVFELVAVQHAIRRDDVQNDHVARRELQDRAADAQRRLTDRVTTHLRPNAAGVQFKLLGSDLQLPATRGLSPLLSVICDDVYFSSPEIRNEMLGRRQLTSQAAKARRELLEAMVTHGQSEWLNFSGFGPEKAMYAALLRHTEIHENTDDGFVFQPPRANHVGLLAAWRAAEEIITSASEVPVTLDKIYTALMEPPIGLKDGPIPVLITALLLHHGEDVAIYQEGTYQPAITPDLLERLVKSPARFSVKHFGVAGEHRRVIEAVASVVGQVTGREIAATANRSGGRRNLALLAVAGPLLNFMRRLPEYTLKTKRLSTDTEAVRDALLNTREPETLLFESLPAACGLKPFVGSLRNRKDDIELFENRLAAALDELKAAYDELLIECCETLAADLRLSEELGALRVEFRGQAASLTHNLLEPRLRSFVLLAAQAELDDTAWLEAIANNIATKPATTWRDDDLARFEVETRALAGAYRRVLSLQYEALAAERAGFDAHRVTMTNPDGSEHSTVVWVDHTTKSRVEQVVQEAQSKVEKFLGARGGEALLALLADSVLGQHDEAAEGDHADSLERKDVGYV</sequence>
<organism evidence="2 3">
    <name type="scientific">Kribbella antibiotica</name>
    <dbReference type="NCBI Taxonomy" id="190195"/>
    <lineage>
        <taxon>Bacteria</taxon>
        <taxon>Bacillati</taxon>
        <taxon>Actinomycetota</taxon>
        <taxon>Actinomycetes</taxon>
        <taxon>Propionibacteriales</taxon>
        <taxon>Kribbellaceae</taxon>
        <taxon>Kribbella</taxon>
    </lineage>
</organism>
<dbReference type="OrthoDB" id="856045at2"/>
<comment type="caution">
    <text evidence="2">The sequence shown here is derived from an EMBL/GenBank/DDBJ whole genome shotgun (WGS) entry which is preliminary data.</text>
</comment>
<evidence type="ECO:0000313" key="2">
    <source>
        <dbReference type="EMBL" id="TDD62071.1"/>
    </source>
</evidence>
<evidence type="ECO:0008006" key="4">
    <source>
        <dbReference type="Google" id="ProtNLM"/>
    </source>
</evidence>
<gene>
    <name evidence="2" type="ORF">E1263_05520</name>
</gene>
<proteinExistence type="predicted"/>
<accession>A0A4R4ZSP1</accession>
<dbReference type="EMBL" id="SMKX01000009">
    <property type="protein sequence ID" value="TDD62071.1"/>
    <property type="molecule type" value="Genomic_DNA"/>
</dbReference>
<protein>
    <recommendedName>
        <fullName evidence="4">ATP-binding protein</fullName>
    </recommendedName>
</protein>
<dbReference type="Proteomes" id="UP000295124">
    <property type="component" value="Unassembled WGS sequence"/>
</dbReference>
<evidence type="ECO:0000313" key="3">
    <source>
        <dbReference type="Proteomes" id="UP000295124"/>
    </source>
</evidence>
<dbReference type="AlphaFoldDB" id="A0A4R4ZSP1"/>
<keyword evidence="3" id="KW-1185">Reference proteome</keyword>